<reference evidence="2" key="1">
    <citation type="submission" date="2021-06" db="EMBL/GenBank/DDBJ databases">
        <authorList>
            <person name="Kallberg Y."/>
            <person name="Tangrot J."/>
            <person name="Rosling A."/>
        </authorList>
    </citation>
    <scope>NUCLEOTIDE SEQUENCE</scope>
    <source>
        <strain evidence="2">UK204</strain>
    </source>
</reference>
<feature type="compositionally biased region" description="Basic residues" evidence="1">
    <location>
        <begin position="24"/>
        <end position="34"/>
    </location>
</feature>
<sequence length="97" mass="11161">MPNKKSNKCLLSDKESSDGDKRGSLKKPIPKKQYRSSEKLDSETNSEKFREEKSYQSKQKKKNSLIDLSSLKNMAEKAYSSKSVYIIDSASEQYDDR</sequence>
<feature type="non-terminal residue" evidence="2">
    <location>
        <position position="97"/>
    </location>
</feature>
<dbReference type="Proteomes" id="UP000789570">
    <property type="component" value="Unassembled WGS sequence"/>
</dbReference>
<gene>
    <name evidence="2" type="ORF">FCALED_LOCUS14559</name>
</gene>
<organism evidence="2 3">
    <name type="scientific">Funneliformis caledonium</name>
    <dbReference type="NCBI Taxonomy" id="1117310"/>
    <lineage>
        <taxon>Eukaryota</taxon>
        <taxon>Fungi</taxon>
        <taxon>Fungi incertae sedis</taxon>
        <taxon>Mucoromycota</taxon>
        <taxon>Glomeromycotina</taxon>
        <taxon>Glomeromycetes</taxon>
        <taxon>Glomerales</taxon>
        <taxon>Glomeraceae</taxon>
        <taxon>Funneliformis</taxon>
    </lineage>
</organism>
<feature type="compositionally biased region" description="Basic and acidic residues" evidence="1">
    <location>
        <begin position="35"/>
        <end position="55"/>
    </location>
</feature>
<proteinExistence type="predicted"/>
<name>A0A9N9NC90_9GLOM</name>
<comment type="caution">
    <text evidence="2">The sequence shown here is derived from an EMBL/GenBank/DDBJ whole genome shotgun (WGS) entry which is preliminary data.</text>
</comment>
<dbReference type="EMBL" id="CAJVPQ010010792">
    <property type="protein sequence ID" value="CAG8724152.1"/>
    <property type="molecule type" value="Genomic_DNA"/>
</dbReference>
<accession>A0A9N9NC90</accession>
<keyword evidence="3" id="KW-1185">Reference proteome</keyword>
<evidence type="ECO:0000313" key="2">
    <source>
        <dbReference type="EMBL" id="CAG8724152.1"/>
    </source>
</evidence>
<feature type="region of interest" description="Disordered" evidence="1">
    <location>
        <begin position="1"/>
        <end position="63"/>
    </location>
</feature>
<evidence type="ECO:0000256" key="1">
    <source>
        <dbReference type="SAM" id="MobiDB-lite"/>
    </source>
</evidence>
<feature type="compositionally biased region" description="Basic and acidic residues" evidence="1">
    <location>
        <begin position="11"/>
        <end position="23"/>
    </location>
</feature>
<protein>
    <submittedName>
        <fullName evidence="2">10977_t:CDS:1</fullName>
    </submittedName>
</protein>
<dbReference type="AlphaFoldDB" id="A0A9N9NC90"/>
<evidence type="ECO:0000313" key="3">
    <source>
        <dbReference type="Proteomes" id="UP000789570"/>
    </source>
</evidence>